<dbReference type="InParanoid" id="A0A1Z5R0M2"/>
<protein>
    <submittedName>
        <fullName evidence="1">Uncharacterized protein</fullName>
    </submittedName>
</protein>
<organism evidence="1 2">
    <name type="scientific">Sorghum bicolor</name>
    <name type="common">Sorghum</name>
    <name type="synonym">Sorghum vulgare</name>
    <dbReference type="NCBI Taxonomy" id="4558"/>
    <lineage>
        <taxon>Eukaryota</taxon>
        <taxon>Viridiplantae</taxon>
        <taxon>Streptophyta</taxon>
        <taxon>Embryophyta</taxon>
        <taxon>Tracheophyta</taxon>
        <taxon>Spermatophyta</taxon>
        <taxon>Magnoliopsida</taxon>
        <taxon>Liliopsida</taxon>
        <taxon>Poales</taxon>
        <taxon>Poaceae</taxon>
        <taxon>PACMAD clade</taxon>
        <taxon>Panicoideae</taxon>
        <taxon>Andropogonodae</taxon>
        <taxon>Andropogoneae</taxon>
        <taxon>Sorghinae</taxon>
        <taxon>Sorghum</taxon>
    </lineage>
</organism>
<name>A0A1Z5R0M2_SORBI</name>
<reference evidence="1 2" key="1">
    <citation type="journal article" date="2009" name="Nature">
        <title>The Sorghum bicolor genome and the diversification of grasses.</title>
        <authorList>
            <person name="Paterson A.H."/>
            <person name="Bowers J.E."/>
            <person name="Bruggmann R."/>
            <person name="Dubchak I."/>
            <person name="Grimwood J."/>
            <person name="Gundlach H."/>
            <person name="Haberer G."/>
            <person name="Hellsten U."/>
            <person name="Mitros T."/>
            <person name="Poliakov A."/>
            <person name="Schmutz J."/>
            <person name="Spannagl M."/>
            <person name="Tang H."/>
            <person name="Wang X."/>
            <person name="Wicker T."/>
            <person name="Bharti A.K."/>
            <person name="Chapman J."/>
            <person name="Feltus F.A."/>
            <person name="Gowik U."/>
            <person name="Grigoriev I.V."/>
            <person name="Lyons E."/>
            <person name="Maher C.A."/>
            <person name="Martis M."/>
            <person name="Narechania A."/>
            <person name="Otillar R.P."/>
            <person name="Penning B.W."/>
            <person name="Salamov A.A."/>
            <person name="Wang Y."/>
            <person name="Zhang L."/>
            <person name="Carpita N.C."/>
            <person name="Freeling M."/>
            <person name="Gingle A.R."/>
            <person name="Hash C.T."/>
            <person name="Keller B."/>
            <person name="Klein P."/>
            <person name="Kresovich S."/>
            <person name="McCann M.C."/>
            <person name="Ming R."/>
            <person name="Peterson D.G."/>
            <person name="Mehboob-ur-Rahman"/>
            <person name="Ware D."/>
            <person name="Westhoff P."/>
            <person name="Mayer K.F."/>
            <person name="Messing J."/>
            <person name="Rokhsar D.S."/>
        </authorList>
    </citation>
    <scope>NUCLEOTIDE SEQUENCE [LARGE SCALE GENOMIC DNA]</scope>
    <source>
        <strain evidence="2">cv. BTx623</strain>
    </source>
</reference>
<dbReference type="AlphaFoldDB" id="A0A1Z5R0M2"/>
<proteinExistence type="predicted"/>
<keyword evidence="2" id="KW-1185">Reference proteome</keyword>
<evidence type="ECO:0000313" key="2">
    <source>
        <dbReference type="Proteomes" id="UP000000768"/>
    </source>
</evidence>
<accession>A0A1Z5R0M2</accession>
<dbReference type="Proteomes" id="UP000000768">
    <property type="component" value="Chromosome 9"/>
</dbReference>
<reference evidence="2" key="2">
    <citation type="journal article" date="2018" name="Plant J.">
        <title>The Sorghum bicolor reference genome: improved assembly, gene annotations, a transcriptome atlas, and signatures of genome organization.</title>
        <authorList>
            <person name="McCormick R.F."/>
            <person name="Truong S.K."/>
            <person name="Sreedasyam A."/>
            <person name="Jenkins J."/>
            <person name="Shu S."/>
            <person name="Sims D."/>
            <person name="Kennedy M."/>
            <person name="Amirebrahimi M."/>
            <person name="Weers B.D."/>
            <person name="McKinley B."/>
            <person name="Mattison A."/>
            <person name="Morishige D.T."/>
            <person name="Grimwood J."/>
            <person name="Schmutz J."/>
            <person name="Mullet J.E."/>
        </authorList>
    </citation>
    <scope>NUCLEOTIDE SEQUENCE [LARGE SCALE GENOMIC DNA]</scope>
    <source>
        <strain evidence="2">cv. BTx623</strain>
    </source>
</reference>
<dbReference type="Gramene" id="OQU77337">
    <property type="protein sequence ID" value="OQU77337"/>
    <property type="gene ID" value="SORBI_3009G030001"/>
</dbReference>
<sequence length="69" mass="7681">MVFDYFIANGAVFRLNVWVHPACRPIPAVGASSPTRRWFCPRYATAAAAIRQIFLSPTPNPSNRNHGHS</sequence>
<dbReference type="EMBL" id="CM000768">
    <property type="protein sequence ID" value="OQU77337.1"/>
    <property type="molecule type" value="Genomic_DNA"/>
</dbReference>
<gene>
    <name evidence="1" type="ORF">SORBI_3009G030001</name>
</gene>
<evidence type="ECO:0000313" key="1">
    <source>
        <dbReference type="EMBL" id="OQU77337.1"/>
    </source>
</evidence>